<evidence type="ECO:0000313" key="8">
    <source>
        <dbReference type="EMBL" id="NRQ42021.1"/>
    </source>
</evidence>
<dbReference type="CDD" id="cd13127">
    <property type="entry name" value="MATE_tuaB_like"/>
    <property type="match status" value="1"/>
</dbReference>
<dbReference type="PANTHER" id="PTHR30250:SF10">
    <property type="entry name" value="LIPOPOLYSACCHARIDE BIOSYNTHESIS PROTEIN WZXC"/>
    <property type="match status" value="1"/>
</dbReference>
<comment type="caution">
    <text evidence="8">The sequence shown here is derived from an EMBL/GenBank/DDBJ whole genome shotgun (WGS) entry which is preliminary data.</text>
</comment>
<keyword evidence="4 7" id="KW-0812">Transmembrane</keyword>
<evidence type="ECO:0000256" key="3">
    <source>
        <dbReference type="ARBA" id="ARBA00022475"/>
    </source>
</evidence>
<dbReference type="AlphaFoldDB" id="A0A7Y5AQD1"/>
<dbReference type="GO" id="GO:0005886">
    <property type="term" value="C:plasma membrane"/>
    <property type="evidence" value="ECO:0007669"/>
    <property type="project" value="UniProtKB-SubCell"/>
</dbReference>
<protein>
    <submittedName>
        <fullName evidence="8">Lipopolysaccharide biosynthesis protein</fullName>
    </submittedName>
</protein>
<dbReference type="PANTHER" id="PTHR30250">
    <property type="entry name" value="PST FAMILY PREDICTED COLANIC ACID TRANSPORTER"/>
    <property type="match status" value="1"/>
</dbReference>
<evidence type="ECO:0000256" key="2">
    <source>
        <dbReference type="ARBA" id="ARBA00007430"/>
    </source>
</evidence>
<feature type="transmembrane region" description="Helical" evidence="7">
    <location>
        <begin position="66"/>
        <end position="90"/>
    </location>
</feature>
<evidence type="ECO:0000256" key="6">
    <source>
        <dbReference type="ARBA" id="ARBA00023136"/>
    </source>
</evidence>
<keyword evidence="9" id="KW-1185">Reference proteome</keyword>
<dbReference type="EMBL" id="JABSOD010000004">
    <property type="protein sequence ID" value="NRQ42021.1"/>
    <property type="molecule type" value="Genomic_DNA"/>
</dbReference>
<dbReference type="InterPro" id="IPR050833">
    <property type="entry name" value="Poly_Biosynth_Transport"/>
</dbReference>
<evidence type="ECO:0000256" key="5">
    <source>
        <dbReference type="ARBA" id="ARBA00022989"/>
    </source>
</evidence>
<feature type="transmembrane region" description="Helical" evidence="7">
    <location>
        <begin position="303"/>
        <end position="322"/>
    </location>
</feature>
<keyword evidence="6 7" id="KW-0472">Membrane</keyword>
<keyword evidence="3" id="KW-1003">Cell membrane</keyword>
<feature type="transmembrane region" description="Helical" evidence="7">
    <location>
        <begin position="338"/>
        <end position="360"/>
    </location>
</feature>
<feature type="transmembrane region" description="Helical" evidence="7">
    <location>
        <begin position="428"/>
        <end position="454"/>
    </location>
</feature>
<dbReference type="Proteomes" id="UP000523161">
    <property type="component" value="Unassembled WGS sequence"/>
</dbReference>
<feature type="transmembrane region" description="Helical" evidence="7">
    <location>
        <begin position="268"/>
        <end position="291"/>
    </location>
</feature>
<feature type="transmembrane region" description="Helical" evidence="7">
    <location>
        <begin position="398"/>
        <end position="422"/>
    </location>
</feature>
<comment type="similarity">
    <text evidence="2">Belongs to the polysaccharide synthase family.</text>
</comment>
<feature type="transmembrane region" description="Helical" evidence="7">
    <location>
        <begin position="102"/>
        <end position="122"/>
    </location>
</feature>
<comment type="subcellular location">
    <subcellularLocation>
        <location evidence="1">Cell membrane</location>
        <topology evidence="1">Multi-pass membrane protein</topology>
    </subcellularLocation>
</comment>
<evidence type="ECO:0000256" key="4">
    <source>
        <dbReference type="ARBA" id="ARBA00022692"/>
    </source>
</evidence>
<feature type="transmembrane region" description="Helical" evidence="7">
    <location>
        <begin position="366"/>
        <end position="386"/>
    </location>
</feature>
<accession>A0A7Y5AQD1</accession>
<keyword evidence="5 7" id="KW-1133">Transmembrane helix</keyword>
<name>A0A7Y5AQD1_9GAMM</name>
<reference evidence="8 9" key="1">
    <citation type="submission" date="2020-06" db="EMBL/GenBank/DDBJ databases">
        <title>Rheinheimera sp. nov., a marine bacterium isolated from coastal.</title>
        <authorList>
            <person name="Yu Q."/>
            <person name="Qi Y."/>
            <person name="Pu J."/>
        </authorList>
    </citation>
    <scope>NUCLEOTIDE SEQUENCE [LARGE SCALE GENOMIC DNA]</scope>
    <source>
        <strain evidence="8 9">YQF-2</strain>
    </source>
</reference>
<proteinExistence type="inferred from homology"/>
<sequence>MIGLRLLQRSLGLISTLVLARLLMPEDFGVIAMALAITALVELLTMLGLDMALIQKKGAGNSHFDTAWTLGLIFKAASALLLVLSAGLIAEFYSDARLTDIIYIYAAVAFLSGFENIGLVAYRKELEFRKEFNFQIIKKVLAVVVTVGLALYFRNYWALALGTLFAQFTGVALSYVIHPYRPKLTLHYWREMLNFSSWIVFNNFAIYARDRGADFVIGKVQGAEMVGNFRIASEISSLPTTAIYLPITRAVFPGFSKISDEPLRLKNAYLSAQAAVSIVSLPAVIMLMLLADPLVTLLLGQNWLHIIPVIQILCLCGATKVAHGNRHALFMSVGKPSWIGFVTVIELLIMYPAIIYALMHNHDLEVIAWIKFISSLATIPLGLHLISKVIDIKRTDWLAISWRPIAATVLMSVVVTTMHTYLPGDGSAYTAALQMLLLTPLCVISYTLFIWLLWQLAGKPTGIESKIIGSEQFTKVIKKITGMIR</sequence>
<evidence type="ECO:0000313" key="9">
    <source>
        <dbReference type="Proteomes" id="UP000523161"/>
    </source>
</evidence>
<organism evidence="8 9">
    <name type="scientific">Rheinheimera lutimaris</name>
    <dbReference type="NCBI Taxonomy" id="2740584"/>
    <lineage>
        <taxon>Bacteria</taxon>
        <taxon>Pseudomonadati</taxon>
        <taxon>Pseudomonadota</taxon>
        <taxon>Gammaproteobacteria</taxon>
        <taxon>Chromatiales</taxon>
        <taxon>Chromatiaceae</taxon>
        <taxon>Rheinheimera</taxon>
    </lineage>
</organism>
<dbReference type="Pfam" id="PF13440">
    <property type="entry name" value="Polysacc_synt_3"/>
    <property type="match status" value="1"/>
</dbReference>
<evidence type="ECO:0000256" key="7">
    <source>
        <dbReference type="SAM" id="Phobius"/>
    </source>
</evidence>
<gene>
    <name evidence="8" type="ORF">HRH59_05485</name>
</gene>
<feature type="transmembrane region" description="Helical" evidence="7">
    <location>
        <begin position="30"/>
        <end position="54"/>
    </location>
</feature>
<feature type="transmembrane region" description="Helical" evidence="7">
    <location>
        <begin position="159"/>
        <end position="177"/>
    </location>
</feature>
<evidence type="ECO:0000256" key="1">
    <source>
        <dbReference type="ARBA" id="ARBA00004651"/>
    </source>
</evidence>